<keyword evidence="6" id="KW-0642">Proline metabolism</keyword>
<evidence type="ECO:0000256" key="9">
    <source>
        <dbReference type="PROSITE-ProRule" id="PRU10007"/>
    </source>
</evidence>
<dbReference type="EMBL" id="CP119900">
    <property type="protein sequence ID" value="WFD22058.1"/>
    <property type="molecule type" value="Genomic_DNA"/>
</dbReference>
<name>A0AAF0IZ32_9BASI</name>
<dbReference type="InterPro" id="IPR016160">
    <property type="entry name" value="Ald_DH_CS_CYS"/>
</dbReference>
<dbReference type="InterPro" id="IPR016163">
    <property type="entry name" value="Ald_DH_C"/>
</dbReference>
<dbReference type="PANTHER" id="PTHR42862">
    <property type="entry name" value="DELTA-1-PYRROLINE-5-CARBOXYLATE DEHYDROGENASE 1, ISOFORM A-RELATED"/>
    <property type="match status" value="1"/>
</dbReference>
<feature type="compositionally biased region" description="Low complexity" evidence="11">
    <location>
        <begin position="374"/>
        <end position="383"/>
    </location>
</feature>
<feature type="region of interest" description="Disordered" evidence="11">
    <location>
        <begin position="123"/>
        <end position="208"/>
    </location>
</feature>
<evidence type="ECO:0000256" key="10">
    <source>
        <dbReference type="RuleBase" id="RU003345"/>
    </source>
</evidence>
<feature type="compositionally biased region" description="Acidic residues" evidence="11">
    <location>
        <begin position="289"/>
        <end position="304"/>
    </location>
</feature>
<dbReference type="FunFam" id="3.40.309.10:FF:000005">
    <property type="entry name" value="1-pyrroline-5-carboxylate dehydrogenase 1"/>
    <property type="match status" value="1"/>
</dbReference>
<comment type="pathway">
    <text evidence="1">Amino-acid degradation; L-proline degradation into L-glutamate; L-glutamate from L-proline: step 2/2.</text>
</comment>
<feature type="compositionally biased region" description="Polar residues" evidence="11">
    <location>
        <begin position="486"/>
        <end position="496"/>
    </location>
</feature>
<dbReference type="CDD" id="cd07123">
    <property type="entry name" value="ALDH_F4-17_P5CDH"/>
    <property type="match status" value="1"/>
</dbReference>
<dbReference type="InterPro" id="IPR005931">
    <property type="entry name" value="P5CDH/ALDH4A1"/>
</dbReference>
<evidence type="ECO:0000256" key="2">
    <source>
        <dbReference type="ARBA" id="ARBA00009986"/>
    </source>
</evidence>
<dbReference type="Gene3D" id="3.40.605.10">
    <property type="entry name" value="Aldehyde Dehydrogenase, Chain A, domain 1"/>
    <property type="match status" value="1"/>
</dbReference>
<comment type="similarity">
    <text evidence="2 10">Belongs to the aldehyde dehydrogenase family.</text>
</comment>
<dbReference type="PROSITE" id="PS00687">
    <property type="entry name" value="ALDEHYDE_DEHYDR_GLU"/>
    <property type="match status" value="1"/>
</dbReference>
<feature type="compositionally biased region" description="Polar residues" evidence="11">
    <location>
        <begin position="335"/>
        <end position="364"/>
    </location>
</feature>
<feature type="compositionally biased region" description="Basic and acidic residues" evidence="11">
    <location>
        <begin position="72"/>
        <end position="91"/>
    </location>
</feature>
<feature type="active site" evidence="9">
    <location>
        <position position="848"/>
    </location>
</feature>
<feature type="region of interest" description="Disordered" evidence="11">
    <location>
        <begin position="1"/>
        <end position="99"/>
    </location>
</feature>
<comment type="catalytic activity">
    <reaction evidence="8">
        <text>L-glutamate 5-semialdehyde + NAD(+) + H2O = L-glutamate + NADH + 2 H(+)</text>
        <dbReference type="Rhea" id="RHEA:30235"/>
        <dbReference type="ChEBI" id="CHEBI:15377"/>
        <dbReference type="ChEBI" id="CHEBI:15378"/>
        <dbReference type="ChEBI" id="CHEBI:29985"/>
        <dbReference type="ChEBI" id="CHEBI:57540"/>
        <dbReference type="ChEBI" id="CHEBI:57945"/>
        <dbReference type="ChEBI" id="CHEBI:58066"/>
        <dbReference type="EC" id="1.2.1.88"/>
    </reaction>
</comment>
<feature type="region of interest" description="Disordered" evidence="11">
    <location>
        <begin position="269"/>
        <end position="417"/>
    </location>
</feature>
<dbReference type="InterPro" id="IPR016162">
    <property type="entry name" value="Ald_DH_N"/>
</dbReference>
<dbReference type="AlphaFoldDB" id="A0AAF0IZ32"/>
<dbReference type="InterPro" id="IPR029510">
    <property type="entry name" value="Ald_DH_CS_GLU"/>
</dbReference>
<sequence length="1096" mass="120250">MNPMDYSSTHEDEDDDVSDLGEIVESISRPASTQGDSSDLSETDDSDMAKQIEAAGEGESLIGSDDSSDEFQLAKEEQYMIRDASRDRQEGEIFDEDDFWDSLTPTALSQERQDVIADELFKPQRGFASSPEPSFSDFFDSSDEMDGQQNAANDDDILTTDESTEDYDDTSSTVSDVGPMPVPLIAHMGSAQGMGNTELNSKSNDMPSDEAALKNAIPLLVIEDLDGRLIYARAGDGEAVFGSDGEFEFAGDSDEESSENETVYENNLSVPSRFYPPKDGGISDADNSGMDDGDTTDELPDEDMPYPRLLIGSIAPKGGRNARRAREIAARTRCSSRVASPAPSMTSMATRMTPKKPSSLTNLITIDDDDNGQEESSGRSSSEPTECQPGISGVREGKEPTTPKGTDIEESKPLMGQFMPAFSKSVHRAVIDGSHRAPSPFNTLHSMQRDLRRKRSQTAGENSFDQAMSQPSQVVKRKRLHAWPMQTRSIDMSSDTRPPETLESSSEPPDTNNGEMMDLSDVLDEGLLWQDSSSGSSDEVQIEPSPPDPSRKVPTLGEFKLPAINNESMRNYEPGSKDRIELQKAVDEMIAHGPYEVPIIIDGQEFKTGKLNKQVNPGNHANALCHYHEADEKMVQLAVEGALKAKKQWANLPWSERAAIGMKAADLISNKYRYKLLAATMVGQGKNAWQAEIDAGAEICDFLRFGVKYIDDMYAIQPPRNAPAVWNRTEYRPLEGFVLAVSPFNFTAIAGNLVMTPALVGNVVVWKPSPMAVYSNYLVYKILEEAGVPAGVIQFVPGPAEPIVSAALNHREFASLHFTGSTFVFKSLWKQISANLDLYRSYPRIVGETGGKNFHFVHKSANMDVVVTQCVRAAFEYQGQKCSALSRLYVPKSMWENGLKDKLIERTKSLSMGPVNEFKHFMGPVIAKHSFDKILGLIDEAKKEGGEILIGGAGDDSVGYYVQPTIIETKDPKSVTMVKEIFGPVITVFAYPDDQIDETCALVDSTTEYSLTGSIFASDRHALIHISNLLRDASGMMYYNDKCTGAVVGQQPFGGARASGTNDKAGSMNIFFRFVSPRTIKESMLDPLTHLYPSNE</sequence>
<dbReference type="PANTHER" id="PTHR42862:SF1">
    <property type="entry name" value="DELTA-1-PYRROLINE-5-CARBOXYLATE DEHYDROGENASE 2, ISOFORM A-RELATED"/>
    <property type="match status" value="1"/>
</dbReference>
<feature type="compositionally biased region" description="Acidic residues" evidence="11">
    <location>
        <begin position="153"/>
        <end position="169"/>
    </location>
</feature>
<evidence type="ECO:0000256" key="3">
    <source>
        <dbReference type="ARBA" id="ARBA00012884"/>
    </source>
</evidence>
<feature type="compositionally biased region" description="Low complexity" evidence="11">
    <location>
        <begin position="499"/>
        <end position="509"/>
    </location>
</feature>
<feature type="compositionally biased region" description="Low complexity" evidence="11">
    <location>
        <begin position="129"/>
        <end position="139"/>
    </location>
</feature>
<accession>A0AAF0IZ32</accession>
<dbReference type="PROSITE" id="PS00070">
    <property type="entry name" value="ALDEHYDE_DEHYDR_CYS"/>
    <property type="match status" value="1"/>
</dbReference>
<evidence type="ECO:0000313" key="13">
    <source>
        <dbReference type="EMBL" id="WFD22058.1"/>
    </source>
</evidence>
<organism evidence="13 14">
    <name type="scientific">Malassezia equina</name>
    <dbReference type="NCBI Taxonomy" id="1381935"/>
    <lineage>
        <taxon>Eukaryota</taxon>
        <taxon>Fungi</taxon>
        <taxon>Dikarya</taxon>
        <taxon>Basidiomycota</taxon>
        <taxon>Ustilaginomycotina</taxon>
        <taxon>Malasseziomycetes</taxon>
        <taxon>Malasseziales</taxon>
        <taxon>Malasseziaceae</taxon>
        <taxon>Malassezia</taxon>
    </lineage>
</organism>
<dbReference type="InterPro" id="IPR050485">
    <property type="entry name" value="Proline_metab_enzyme"/>
</dbReference>
<evidence type="ECO:0000256" key="4">
    <source>
        <dbReference type="ARBA" id="ARBA00023002"/>
    </source>
</evidence>
<proteinExistence type="inferred from homology"/>
<dbReference type="GO" id="GO:0005759">
    <property type="term" value="C:mitochondrial matrix"/>
    <property type="evidence" value="ECO:0007669"/>
    <property type="project" value="TreeGrafter"/>
</dbReference>
<evidence type="ECO:0000256" key="7">
    <source>
        <dbReference type="ARBA" id="ARBA00032259"/>
    </source>
</evidence>
<evidence type="ECO:0000259" key="12">
    <source>
        <dbReference type="Pfam" id="PF00171"/>
    </source>
</evidence>
<dbReference type="EC" id="1.2.1.88" evidence="3"/>
<evidence type="ECO:0000256" key="11">
    <source>
        <dbReference type="SAM" id="MobiDB-lite"/>
    </source>
</evidence>
<feature type="region of interest" description="Disordered" evidence="11">
    <location>
        <begin position="429"/>
        <end position="517"/>
    </location>
</feature>
<feature type="region of interest" description="Disordered" evidence="11">
    <location>
        <begin position="529"/>
        <end position="556"/>
    </location>
</feature>
<keyword evidence="14" id="KW-1185">Reference proteome</keyword>
<dbReference type="InterPro" id="IPR016161">
    <property type="entry name" value="Ald_DH/histidinol_DH"/>
</dbReference>
<dbReference type="Gene3D" id="3.40.309.10">
    <property type="entry name" value="Aldehyde Dehydrogenase, Chain A, domain 2"/>
    <property type="match status" value="1"/>
</dbReference>
<reference evidence="13" key="1">
    <citation type="submission" date="2023-03" db="EMBL/GenBank/DDBJ databases">
        <title>Mating type loci evolution in Malassezia.</title>
        <authorList>
            <person name="Coelho M.A."/>
        </authorList>
    </citation>
    <scope>NUCLEOTIDE SEQUENCE</scope>
    <source>
        <strain evidence="13">CBS 12830</strain>
    </source>
</reference>
<feature type="domain" description="Aldehyde dehydrogenase" evidence="12">
    <location>
        <begin position="613"/>
        <end position="1068"/>
    </location>
</feature>
<dbReference type="Proteomes" id="UP001214415">
    <property type="component" value="Chromosome 1"/>
</dbReference>
<dbReference type="FunFam" id="3.40.605.10:FF:000006">
    <property type="entry name" value="1-pyrroline-5-carboxylate dehydrogenase"/>
    <property type="match status" value="1"/>
</dbReference>
<evidence type="ECO:0000256" key="8">
    <source>
        <dbReference type="ARBA" id="ARBA00048142"/>
    </source>
</evidence>
<dbReference type="GO" id="GO:0010133">
    <property type="term" value="P:L-proline catabolic process to L-glutamate"/>
    <property type="evidence" value="ECO:0007669"/>
    <property type="project" value="InterPro"/>
</dbReference>
<feature type="compositionally biased region" description="Polar residues" evidence="11">
    <location>
        <begin position="193"/>
        <end position="206"/>
    </location>
</feature>
<keyword evidence="4 10" id="KW-0560">Oxidoreductase</keyword>
<feature type="compositionally biased region" description="Polar residues" evidence="11">
    <location>
        <begin position="530"/>
        <end position="539"/>
    </location>
</feature>
<feature type="compositionally biased region" description="Polar residues" evidence="11">
    <location>
        <begin position="457"/>
        <end position="473"/>
    </location>
</feature>
<gene>
    <name evidence="13" type="primary">PUT2</name>
    <name evidence="13" type="ORF">MEQU1_000720</name>
</gene>
<protein>
    <recommendedName>
        <fullName evidence="7">L-glutamate gamma-semialdehyde dehydrogenase</fullName>
        <ecNumber evidence="3">1.2.1.88</ecNumber>
    </recommendedName>
    <alternativeName>
        <fullName evidence="7">L-glutamate gamma-semialdehyde dehydrogenase</fullName>
    </alternativeName>
</protein>
<dbReference type="NCBIfam" id="TIGR01236">
    <property type="entry name" value="D1pyr5carbox1"/>
    <property type="match status" value="1"/>
</dbReference>
<feature type="compositionally biased region" description="Basic and acidic residues" evidence="11">
    <location>
        <begin position="395"/>
        <end position="412"/>
    </location>
</feature>
<dbReference type="SUPFAM" id="SSF53720">
    <property type="entry name" value="ALDH-like"/>
    <property type="match status" value="1"/>
</dbReference>
<dbReference type="InterPro" id="IPR015590">
    <property type="entry name" value="Aldehyde_DH_dom"/>
</dbReference>
<keyword evidence="5" id="KW-0520">NAD</keyword>
<evidence type="ECO:0000256" key="6">
    <source>
        <dbReference type="ARBA" id="ARBA00023062"/>
    </source>
</evidence>
<evidence type="ECO:0000313" key="14">
    <source>
        <dbReference type="Proteomes" id="UP001214415"/>
    </source>
</evidence>
<evidence type="ECO:0000256" key="5">
    <source>
        <dbReference type="ARBA" id="ARBA00023027"/>
    </source>
</evidence>
<dbReference type="GO" id="GO:0003842">
    <property type="term" value="F:L-glutamate gamma-semialdehyde dehydrogenase activity"/>
    <property type="evidence" value="ECO:0007669"/>
    <property type="project" value="UniProtKB-EC"/>
</dbReference>
<evidence type="ECO:0000256" key="1">
    <source>
        <dbReference type="ARBA" id="ARBA00004786"/>
    </source>
</evidence>
<dbReference type="Pfam" id="PF00171">
    <property type="entry name" value="Aldedh"/>
    <property type="match status" value="1"/>
</dbReference>